<evidence type="ECO:0000313" key="1">
    <source>
        <dbReference type="EMBL" id="TFD25195.1"/>
    </source>
</evidence>
<keyword evidence="2" id="KW-1185">Reference proteome</keyword>
<protein>
    <submittedName>
        <fullName evidence="1">Uncharacterized protein</fullName>
    </submittedName>
</protein>
<proteinExistence type="predicted"/>
<comment type="caution">
    <text evidence="1">The sequence shown here is derived from an EMBL/GenBank/DDBJ whole genome shotgun (WGS) entry which is preliminary data.</text>
</comment>
<organism evidence="1 2">
    <name type="scientific">Cryobacterium lyxosi</name>
    <dbReference type="NCBI Taxonomy" id="1259228"/>
    <lineage>
        <taxon>Bacteria</taxon>
        <taxon>Bacillati</taxon>
        <taxon>Actinomycetota</taxon>
        <taxon>Actinomycetes</taxon>
        <taxon>Micrococcales</taxon>
        <taxon>Microbacteriaceae</taxon>
        <taxon>Cryobacterium</taxon>
    </lineage>
</organism>
<dbReference type="RefSeq" id="WP_134572644.1">
    <property type="nucleotide sequence ID" value="NZ_SOGT01000012.1"/>
</dbReference>
<evidence type="ECO:0000313" key="2">
    <source>
        <dbReference type="Proteomes" id="UP000298424"/>
    </source>
</evidence>
<dbReference type="OrthoDB" id="5109612at2"/>
<reference evidence="1 2" key="1">
    <citation type="submission" date="2019-03" db="EMBL/GenBank/DDBJ databases">
        <title>Genomics of glacier-inhabiting Cryobacterium strains.</title>
        <authorList>
            <person name="Liu Q."/>
            <person name="Xin Y.-H."/>
        </authorList>
    </citation>
    <scope>NUCLEOTIDE SEQUENCE [LARGE SCALE GENOMIC DNA]</scope>
    <source>
        <strain evidence="1 2">TMT1-1</strain>
    </source>
</reference>
<dbReference type="EMBL" id="SOGT01000012">
    <property type="protein sequence ID" value="TFD25195.1"/>
    <property type="molecule type" value="Genomic_DNA"/>
</dbReference>
<dbReference type="AlphaFoldDB" id="A0A4R8ZE20"/>
<dbReference type="Proteomes" id="UP000298424">
    <property type="component" value="Unassembled WGS sequence"/>
</dbReference>
<sequence length="243" mass="25547">MIHILSTWRRASTPPEPLESNRTATPRSLVGPAWLPGYAPRPAVTPIDLALAGARSESAIDTLLAALPENWAAFTLPRFGGDGAGVMRLLVGPGGVLALHARLFDGQIAWVHRQTVLVAGQRAPDLTVATAGANRLTVLLRGRLPLRTAVQPALVLLGTRALWITGRSGWVKSGLGTAGPTKMASGRTPSVPVLGAAALGDWLVARPQVLRPIERMELAAVIDNPLTWGIRPTILPQPGSVGV</sequence>
<name>A0A4R8ZE20_9MICO</name>
<accession>A0A4R8ZE20</accession>
<gene>
    <name evidence="1" type="ORF">E3T27_10540</name>
</gene>